<dbReference type="Pfam" id="PF04715">
    <property type="entry name" value="Anth_synt_I_N"/>
    <property type="match status" value="1"/>
</dbReference>
<proteinExistence type="predicted"/>
<name>A0ABV6MJZ5_9PSEU</name>
<dbReference type="PRINTS" id="PR00095">
    <property type="entry name" value="ANTSNTHASEI"/>
</dbReference>
<evidence type="ECO:0000313" key="4">
    <source>
        <dbReference type="Proteomes" id="UP001589810"/>
    </source>
</evidence>
<evidence type="ECO:0000313" key="3">
    <source>
        <dbReference type="EMBL" id="MFC0540608.1"/>
    </source>
</evidence>
<dbReference type="InterPro" id="IPR005801">
    <property type="entry name" value="ADC_synthase"/>
</dbReference>
<dbReference type="PANTHER" id="PTHR11236">
    <property type="entry name" value="AMINOBENZOATE/ANTHRANILATE SYNTHASE"/>
    <property type="match status" value="1"/>
</dbReference>
<dbReference type="Proteomes" id="UP001589810">
    <property type="component" value="Unassembled WGS sequence"/>
</dbReference>
<comment type="caution">
    <text evidence="3">The sequence shown here is derived from an EMBL/GenBank/DDBJ whole genome shotgun (WGS) entry which is preliminary data.</text>
</comment>
<dbReference type="RefSeq" id="WP_273939411.1">
    <property type="nucleotide sequence ID" value="NZ_CP097263.1"/>
</dbReference>
<feature type="domain" description="Anthranilate synthase component I N-terminal" evidence="2">
    <location>
        <begin position="22"/>
        <end position="169"/>
    </location>
</feature>
<dbReference type="EMBL" id="JBHLUD010000001">
    <property type="protein sequence ID" value="MFC0540608.1"/>
    <property type="molecule type" value="Genomic_DNA"/>
</dbReference>
<organism evidence="3 4">
    <name type="scientific">Kutzneria chonburiensis</name>
    <dbReference type="NCBI Taxonomy" id="1483604"/>
    <lineage>
        <taxon>Bacteria</taxon>
        <taxon>Bacillati</taxon>
        <taxon>Actinomycetota</taxon>
        <taxon>Actinomycetes</taxon>
        <taxon>Pseudonocardiales</taxon>
        <taxon>Pseudonocardiaceae</taxon>
        <taxon>Kutzneria</taxon>
    </lineage>
</organism>
<dbReference type="Gene3D" id="3.60.120.10">
    <property type="entry name" value="Anthranilate synthase"/>
    <property type="match status" value="1"/>
</dbReference>
<evidence type="ECO:0000259" key="1">
    <source>
        <dbReference type="Pfam" id="PF00425"/>
    </source>
</evidence>
<accession>A0ABV6MJZ5</accession>
<dbReference type="InterPro" id="IPR006805">
    <property type="entry name" value="Anth_synth_I_N"/>
</dbReference>
<dbReference type="SUPFAM" id="SSF56322">
    <property type="entry name" value="ADC synthase"/>
    <property type="match status" value="1"/>
</dbReference>
<dbReference type="PANTHER" id="PTHR11236:SF9">
    <property type="entry name" value="ANTHRANILATE SYNTHASE COMPONENT 1"/>
    <property type="match status" value="1"/>
</dbReference>
<dbReference type="InterPro" id="IPR015890">
    <property type="entry name" value="Chorismate_C"/>
</dbReference>
<dbReference type="InterPro" id="IPR019999">
    <property type="entry name" value="Anth_synth_I-like"/>
</dbReference>
<reference evidence="3 4" key="1">
    <citation type="submission" date="2024-09" db="EMBL/GenBank/DDBJ databases">
        <authorList>
            <person name="Sun Q."/>
            <person name="Mori K."/>
        </authorList>
    </citation>
    <scope>NUCLEOTIDE SEQUENCE [LARGE SCALE GENOMIC DNA]</scope>
    <source>
        <strain evidence="3 4">TBRC 1432</strain>
    </source>
</reference>
<sequence length="486" mass="52775">MSESGTAAVRTVRRPVPTVGALDAYVALAGRFGPAQVCLLESAGGPADDCRHNVLGFGELLAVSVTRGEVLVTGPDELRELVLAATAPWLECAFGVQRLRTNRTLWDLLRAVESVFDAERSATSFEFGFFGFFGYDTAHYIEELPFLVRRGQQVPDVHLVLYQGVLREDLATGRSELLVHQSARWPDLDVDEVAALLGTAGTPPAPGEQDVTGTDDDVEREAYLSHVDKALQHIAIGDIYQVQIGHELTLHSEATPLEVYQRLRARNASPYMCLAPVREHTVVGASPELFVRLVDGEVVMRPIAGTIPRGVLDDHAAGAKLRNDPKEIAEHVMLVDLCRNDIGRICARDTLGVRDEMVVEQYSHVLHLVSTVVGRIEPGTHAFDVIAAMFPAGTMTGAPKIRAMEIIEEVEAQRRGLYAGALGLIGLGGYLNLSLCIRTLVHNDGAYRTRASAGVVADSDADREWTETLAKSSAAYWAVTGKELLP</sequence>
<dbReference type="Pfam" id="PF00425">
    <property type="entry name" value="Chorismate_bind"/>
    <property type="match status" value="1"/>
</dbReference>
<protein>
    <submittedName>
        <fullName evidence="3">Anthranilate synthase component I family protein</fullName>
    </submittedName>
</protein>
<evidence type="ECO:0000259" key="2">
    <source>
        <dbReference type="Pfam" id="PF04715"/>
    </source>
</evidence>
<gene>
    <name evidence="3" type="ORF">ACFFH7_03895</name>
</gene>
<feature type="domain" description="Chorismate-utilising enzyme C-terminal" evidence="1">
    <location>
        <begin position="220"/>
        <end position="471"/>
    </location>
</feature>
<keyword evidence="4" id="KW-1185">Reference proteome</keyword>